<dbReference type="RefSeq" id="WP_338910690.1">
    <property type="nucleotide sequence ID" value="NZ_CP062176.1"/>
</dbReference>
<reference evidence="1 2" key="1">
    <citation type="submission" date="2020-09" db="EMBL/GenBank/DDBJ databases">
        <title>Genome sequences of Mycetohabitans spp.</title>
        <authorList>
            <person name="Carter M.E."/>
            <person name="Carpenter S.C.D."/>
            <person name="Bogdanove A.J."/>
        </authorList>
    </citation>
    <scope>NUCLEOTIDE SEQUENCE [LARGE SCALE GENOMIC DNA]</scope>
    <source>
        <strain evidence="1 2">B12</strain>
    </source>
</reference>
<proteinExistence type="predicted"/>
<sequence length="142" mass="15869">MLMSLDQFVFSLSSAPFHELQRRRTWKHPTSSRVGVRDARQFAGEGEDTITLHGLVAPEMVGSIASIRKLAAMAHTGEAYVLVDGAGHVYGAYVIAALDETQTYHAVDGTPRKIEFMLTLERVDDDALRVQRGRSTRHQNRF</sequence>
<protein>
    <submittedName>
        <fullName evidence="1">Phage tail protein</fullName>
    </submittedName>
</protein>
<accession>A0ABZ2PXV5</accession>
<dbReference type="InterPro" id="IPR009734">
    <property type="entry name" value="Myoviridae_GpU"/>
</dbReference>
<keyword evidence="2" id="KW-1185">Reference proteome</keyword>
<dbReference type="Pfam" id="PF06995">
    <property type="entry name" value="Phage_P2_GpU"/>
    <property type="match status" value="1"/>
</dbReference>
<dbReference type="InterPro" id="IPR016912">
    <property type="entry name" value="Phage_P2_GpU"/>
</dbReference>
<name>A0ABZ2PXV5_9BURK</name>
<dbReference type="EMBL" id="CP062176">
    <property type="protein sequence ID" value="WXK39650.1"/>
    <property type="molecule type" value="Genomic_DNA"/>
</dbReference>
<dbReference type="PIRSF" id="PIRSF029208">
    <property type="entry name" value="Phage_tail_GPU"/>
    <property type="match status" value="1"/>
</dbReference>
<evidence type="ECO:0000313" key="2">
    <source>
        <dbReference type="Proteomes" id="UP001493153"/>
    </source>
</evidence>
<dbReference type="Proteomes" id="UP001493153">
    <property type="component" value="Chromosome"/>
</dbReference>
<gene>
    <name evidence="1" type="ORF">IHE29_10405</name>
</gene>
<organism evidence="1 2">
    <name type="scientific">Mycetohabitans rhizoxinica</name>
    <dbReference type="NCBI Taxonomy" id="412963"/>
    <lineage>
        <taxon>Bacteria</taxon>
        <taxon>Pseudomonadati</taxon>
        <taxon>Pseudomonadota</taxon>
        <taxon>Betaproteobacteria</taxon>
        <taxon>Burkholderiales</taxon>
        <taxon>Burkholderiaceae</taxon>
        <taxon>Mycetohabitans</taxon>
    </lineage>
</organism>
<evidence type="ECO:0000313" key="1">
    <source>
        <dbReference type="EMBL" id="WXK39650.1"/>
    </source>
</evidence>